<keyword evidence="2" id="KW-1185">Reference proteome</keyword>
<evidence type="ECO:0000313" key="2">
    <source>
        <dbReference type="Proteomes" id="UP000236311"/>
    </source>
</evidence>
<organism evidence="1 2">
    <name type="scientific">Acetatifactor muris</name>
    <dbReference type="NCBI Taxonomy" id="879566"/>
    <lineage>
        <taxon>Bacteria</taxon>
        <taxon>Bacillati</taxon>
        <taxon>Bacillota</taxon>
        <taxon>Clostridia</taxon>
        <taxon>Lachnospirales</taxon>
        <taxon>Lachnospiraceae</taxon>
        <taxon>Acetatifactor</taxon>
    </lineage>
</organism>
<evidence type="ECO:0000313" key="1">
    <source>
        <dbReference type="EMBL" id="SOY30992.1"/>
    </source>
</evidence>
<name>A0A2K4ZKS0_9FIRM</name>
<dbReference type="EMBL" id="OFSM01000021">
    <property type="protein sequence ID" value="SOY30992.1"/>
    <property type="molecule type" value="Genomic_DNA"/>
</dbReference>
<dbReference type="RefSeq" id="WP_103241009.1">
    <property type="nucleotide sequence ID" value="NZ_JANJZD010000045.1"/>
</dbReference>
<accession>A0A2K4ZKS0</accession>
<proteinExistence type="predicted"/>
<sequence>MGQGIGCKIYENCGRDCTHCAAEEAKKKARKMEPRKTTIFEGTQAEKLAAKGLKNYETYKCPVCNWIVADRKLTGFKISNFCENCGQALETEVTKE</sequence>
<gene>
    <name evidence="1" type="ORF">AMURIS_03726</name>
</gene>
<protein>
    <submittedName>
        <fullName evidence="1">Uncharacterized protein</fullName>
    </submittedName>
</protein>
<dbReference type="OrthoDB" id="2068520at2"/>
<reference evidence="1 2" key="1">
    <citation type="submission" date="2018-01" db="EMBL/GenBank/DDBJ databases">
        <authorList>
            <person name="Gaut B.S."/>
            <person name="Morton B.R."/>
            <person name="Clegg M.T."/>
            <person name="Duvall M.R."/>
        </authorList>
    </citation>
    <scope>NUCLEOTIDE SEQUENCE [LARGE SCALE GENOMIC DNA]</scope>
    <source>
        <strain evidence="1">GP69</strain>
    </source>
</reference>
<dbReference type="AlphaFoldDB" id="A0A2K4ZKS0"/>
<dbReference type="Proteomes" id="UP000236311">
    <property type="component" value="Unassembled WGS sequence"/>
</dbReference>